<protein>
    <submittedName>
        <fullName evidence="6">AI-2E family transporter</fullName>
    </submittedName>
</protein>
<evidence type="ECO:0000256" key="3">
    <source>
        <dbReference type="ARBA" id="ARBA00022692"/>
    </source>
</evidence>
<dbReference type="EMBL" id="AAARLF010000001">
    <property type="protein sequence ID" value="EAE2896457.1"/>
    <property type="molecule type" value="Genomic_DNA"/>
</dbReference>
<accession>A0A830LZ99</accession>
<evidence type="ECO:0000313" key="7">
    <source>
        <dbReference type="Proteomes" id="UP000401273"/>
    </source>
</evidence>
<dbReference type="GO" id="GO:0055085">
    <property type="term" value="P:transmembrane transport"/>
    <property type="evidence" value="ECO:0007669"/>
    <property type="project" value="TreeGrafter"/>
</dbReference>
<dbReference type="PANTHER" id="PTHR21716">
    <property type="entry name" value="TRANSMEMBRANE PROTEIN"/>
    <property type="match status" value="1"/>
</dbReference>
<dbReference type="GO" id="GO:0016020">
    <property type="term" value="C:membrane"/>
    <property type="evidence" value="ECO:0007669"/>
    <property type="project" value="UniProtKB-SubCell"/>
</dbReference>
<evidence type="ECO:0000256" key="5">
    <source>
        <dbReference type="ARBA" id="ARBA00023136"/>
    </source>
</evidence>
<comment type="caution">
    <text evidence="6">The sequence shown here is derived from an EMBL/GenBank/DDBJ whole genome shotgun (WGS) entry which is preliminary data.</text>
</comment>
<evidence type="ECO:0000256" key="1">
    <source>
        <dbReference type="ARBA" id="ARBA00004141"/>
    </source>
</evidence>
<dbReference type="RefSeq" id="WP_039175776.1">
    <property type="nucleotide sequence ID" value="NZ_CP090054.1"/>
</dbReference>
<dbReference type="Pfam" id="PF01594">
    <property type="entry name" value="AI-2E_transport"/>
    <property type="match status" value="1"/>
</dbReference>
<evidence type="ECO:0000313" key="6">
    <source>
        <dbReference type="EMBL" id="EAE2896457.1"/>
    </source>
</evidence>
<keyword evidence="3" id="KW-0812">Transmembrane</keyword>
<name>A0A830LZ99_LISMN</name>
<dbReference type="AlphaFoldDB" id="A0A830LZ99"/>
<keyword evidence="4" id="KW-1133">Transmembrane helix</keyword>
<keyword evidence="5" id="KW-0472">Membrane</keyword>
<gene>
    <name evidence="6" type="ORF">E1W43_00635</name>
</gene>
<evidence type="ECO:0000256" key="2">
    <source>
        <dbReference type="ARBA" id="ARBA00009773"/>
    </source>
</evidence>
<proteinExistence type="inferred from homology"/>
<dbReference type="InterPro" id="IPR002549">
    <property type="entry name" value="AI-2E-like"/>
</dbReference>
<sequence length="390" mass="43409">MKGSFTKFKQFFIENKFVLGLLIFLLVALDIYVLTKIAFIFDPLMVILKTVAAPIILAGISYYLFNPIIDWLEKHKWKRGWAIALLYLVIIGLLILLFSFVIPAVKDQIVSLFKSFPGYWDQITQKFDEFSRSSLFDQLKDKLNTNMSDIMKTLSTKGTSVINSAISSIGSIVGTVTEVVLAIVTTPLVLFYLLKDGKKLPDFLLKMLPVNGRAHTRQVLGEANHQISSYIRGQIIVSLCIGILLFIGYLIIGLPYALTLAIIAACTSIVPYLGPAIAITPAIIIAIVTSPWLLIKLIIVWCVVQLLEGKFISPQVMGKTLKVHPITILFVILVAGNLFGVLGVIFAVPGYAVLKVIVTHVFIWFKRISGLYGEQPESEYIETPTEEKEL</sequence>
<dbReference type="Proteomes" id="UP000401273">
    <property type="component" value="Unassembled WGS sequence"/>
</dbReference>
<dbReference type="PANTHER" id="PTHR21716:SF69">
    <property type="entry name" value="TRANSPORT PROTEIN YUBA-RELATED"/>
    <property type="match status" value="1"/>
</dbReference>
<evidence type="ECO:0000256" key="4">
    <source>
        <dbReference type="ARBA" id="ARBA00022989"/>
    </source>
</evidence>
<comment type="similarity">
    <text evidence="2">Belongs to the autoinducer-2 exporter (AI-2E) (TC 2.A.86) family.</text>
</comment>
<organism evidence="6 7">
    <name type="scientific">Listeria monocytogenes</name>
    <dbReference type="NCBI Taxonomy" id="1639"/>
    <lineage>
        <taxon>Bacteria</taxon>
        <taxon>Bacillati</taxon>
        <taxon>Bacillota</taxon>
        <taxon>Bacilli</taxon>
        <taxon>Bacillales</taxon>
        <taxon>Listeriaceae</taxon>
        <taxon>Listeria</taxon>
    </lineage>
</organism>
<comment type="subcellular location">
    <subcellularLocation>
        <location evidence="1">Membrane</location>
        <topology evidence="1">Multi-pass membrane protein</topology>
    </subcellularLocation>
</comment>
<reference evidence="6 7" key="1">
    <citation type="submission" date="2019-03" db="EMBL/GenBank/DDBJ databases">
        <authorList>
            <person name="Ashton P.M."/>
            <person name="Dallman T."/>
            <person name="Nair S."/>
            <person name="De Pinna E."/>
            <person name="Peters T."/>
            <person name="Grant K."/>
        </authorList>
    </citation>
    <scope>NUCLEOTIDE SEQUENCE [LARGE SCALE GENOMIC DNA]</scope>
    <source>
        <strain evidence="6">RL15000271</strain>
    </source>
</reference>